<keyword evidence="7" id="KW-0472">Membrane</keyword>
<dbReference type="Pfam" id="PF00989">
    <property type="entry name" value="PAS"/>
    <property type="match status" value="1"/>
</dbReference>
<sequence>MCEEIWRGRQLNRHDVNVNFLVIAGVASMLLFASDCILNSEFVFSVLYFLPVLLAAWSYSRNGVLVIAGICTALTGMAWALASRGGIDQSSHAYHVLSIVAVWCTALFSSQVPRLQHRKGDLQNQLSAASGDLEASEEKMRLIAASALDAVITVNEQGSVTGWNHQAEVIFGRSAEDVSGQQLADLIIPESLRGAHHDGLSHFLKTGHGPMLNQRMETTAQRVDGSVFPVELSIVALELRSGYEFCAFVRDISVQKATLAELQDRELHNRVLLNSTAEGIYGLDMQGNCTFANPASAALLGYGDPEQFLGRNMHELIHHTCADGKANPQESCRIYQAFRMHEGVHVDDEVFWRKDGSSFPVEYWSHPVIRDGELIGSVLTFIDITERHVMQTEQLKLKVKLQTLVRQRTADLDQTRERLELALTGANVGLWDWNPQTSKVYYSPTFKSQLGHPPEADWDDFAAWESRLHPADHASAIACVESYFARTTQAYKSIFRMRCLSGSYRWILAQGTANFGADGKPIRMTGVHVDITDQVAAEQELKRVNEALAIANEALQESNEELQQFAYVASHDLQAPLRAISGFSQFLERDYRDALDERGHDYLDRIVRGVKRMQRLINDLLDYSRVESRAAPFQSVSLNDIYEDAVELLAESIREADAIVTCGELPSVDADPAQVSQLLTNLIGNAIKYNRNQPRVQITATRQPDEWVLSIEDNGIGIDSQFYQQIFDVFRRLHTRDEYAGTGIGLAICRRITKRHGWKLHVTSEIDKGSKFCVTIPDSPSVPNRN</sequence>
<evidence type="ECO:0000259" key="9">
    <source>
        <dbReference type="PROSITE" id="PS50112"/>
    </source>
</evidence>
<keyword evidence="6" id="KW-0175">Coiled coil</keyword>
<dbReference type="InterPro" id="IPR001610">
    <property type="entry name" value="PAC"/>
</dbReference>
<dbReference type="SUPFAM" id="SSF55785">
    <property type="entry name" value="PYP-like sensor domain (PAS domain)"/>
    <property type="match status" value="3"/>
</dbReference>
<dbReference type="PROSITE" id="PS50112">
    <property type="entry name" value="PAS"/>
    <property type="match status" value="2"/>
</dbReference>
<reference evidence="11 12" key="1">
    <citation type="submission" date="2019-02" db="EMBL/GenBank/DDBJ databases">
        <title>Deep-cultivation of Planctomycetes and their phenomic and genomic characterization uncovers novel biology.</title>
        <authorList>
            <person name="Wiegand S."/>
            <person name="Jogler M."/>
            <person name="Boedeker C."/>
            <person name="Pinto D."/>
            <person name="Vollmers J."/>
            <person name="Rivas-Marin E."/>
            <person name="Kohn T."/>
            <person name="Peeters S.H."/>
            <person name="Heuer A."/>
            <person name="Rast P."/>
            <person name="Oberbeckmann S."/>
            <person name="Bunk B."/>
            <person name="Jeske O."/>
            <person name="Meyerdierks A."/>
            <person name="Storesund J.E."/>
            <person name="Kallscheuer N."/>
            <person name="Luecker S."/>
            <person name="Lage O.M."/>
            <person name="Pohl T."/>
            <person name="Merkel B.J."/>
            <person name="Hornburger P."/>
            <person name="Mueller R.-W."/>
            <person name="Bruemmer F."/>
            <person name="Labrenz M."/>
            <person name="Spormann A.M."/>
            <person name="Op Den Camp H."/>
            <person name="Overmann J."/>
            <person name="Amann R."/>
            <person name="Jetten M.S.M."/>
            <person name="Mascher T."/>
            <person name="Medema M.H."/>
            <person name="Devos D.P."/>
            <person name="Kaster A.-K."/>
            <person name="Ovreas L."/>
            <person name="Rohde M."/>
            <person name="Galperin M.Y."/>
            <person name="Jogler C."/>
        </authorList>
    </citation>
    <scope>NUCLEOTIDE SEQUENCE [LARGE SCALE GENOMIC DNA]</scope>
    <source>
        <strain evidence="11 12">Poly51</strain>
    </source>
</reference>
<dbReference type="PRINTS" id="PR00344">
    <property type="entry name" value="BCTRLSENSOR"/>
</dbReference>
<feature type="domain" description="PAC" evidence="10">
    <location>
        <begin position="491"/>
        <end position="543"/>
    </location>
</feature>
<organism evidence="11 12">
    <name type="scientific">Rubripirellula tenax</name>
    <dbReference type="NCBI Taxonomy" id="2528015"/>
    <lineage>
        <taxon>Bacteria</taxon>
        <taxon>Pseudomonadati</taxon>
        <taxon>Planctomycetota</taxon>
        <taxon>Planctomycetia</taxon>
        <taxon>Pirellulales</taxon>
        <taxon>Pirellulaceae</taxon>
        <taxon>Rubripirellula</taxon>
    </lineage>
</organism>
<dbReference type="Gene3D" id="1.10.287.130">
    <property type="match status" value="1"/>
</dbReference>
<dbReference type="PROSITE" id="PS50109">
    <property type="entry name" value="HIS_KIN"/>
    <property type="match status" value="1"/>
</dbReference>
<evidence type="ECO:0000256" key="5">
    <source>
        <dbReference type="ARBA" id="ARBA00022777"/>
    </source>
</evidence>
<dbReference type="PROSITE" id="PS50113">
    <property type="entry name" value="PAC"/>
    <property type="match status" value="1"/>
</dbReference>
<evidence type="ECO:0000256" key="3">
    <source>
        <dbReference type="ARBA" id="ARBA00022553"/>
    </source>
</evidence>
<evidence type="ECO:0000259" key="10">
    <source>
        <dbReference type="PROSITE" id="PS50113"/>
    </source>
</evidence>
<dbReference type="InterPro" id="IPR005467">
    <property type="entry name" value="His_kinase_dom"/>
</dbReference>
<feature type="coiled-coil region" evidence="6">
    <location>
        <begin position="534"/>
        <end position="561"/>
    </location>
</feature>
<keyword evidence="12" id="KW-1185">Reference proteome</keyword>
<dbReference type="FunFam" id="3.30.565.10:FF:000006">
    <property type="entry name" value="Sensor histidine kinase WalK"/>
    <property type="match status" value="1"/>
</dbReference>
<dbReference type="InterPro" id="IPR004358">
    <property type="entry name" value="Sig_transdc_His_kin-like_C"/>
</dbReference>
<dbReference type="InterPro" id="IPR013655">
    <property type="entry name" value="PAS_fold_3"/>
</dbReference>
<dbReference type="Pfam" id="PF00512">
    <property type="entry name" value="HisKA"/>
    <property type="match status" value="1"/>
</dbReference>
<dbReference type="InterPro" id="IPR003594">
    <property type="entry name" value="HATPase_dom"/>
</dbReference>
<gene>
    <name evidence="11" type="primary">cph1_5</name>
    <name evidence="11" type="ORF">Poly51_63010</name>
</gene>
<name>A0A5C6E526_9BACT</name>
<feature type="transmembrane region" description="Helical" evidence="7">
    <location>
        <begin position="16"/>
        <end position="33"/>
    </location>
</feature>
<comment type="caution">
    <text evidence="11">The sequence shown here is derived from an EMBL/GenBank/DDBJ whole genome shotgun (WGS) entry which is preliminary data.</text>
</comment>
<evidence type="ECO:0000256" key="6">
    <source>
        <dbReference type="SAM" id="Coils"/>
    </source>
</evidence>
<dbReference type="InterPro" id="IPR035965">
    <property type="entry name" value="PAS-like_dom_sf"/>
</dbReference>
<evidence type="ECO:0000313" key="12">
    <source>
        <dbReference type="Proteomes" id="UP000318288"/>
    </source>
</evidence>
<feature type="domain" description="PAS" evidence="9">
    <location>
        <begin position="136"/>
        <end position="207"/>
    </location>
</feature>
<dbReference type="PANTHER" id="PTHR43304">
    <property type="entry name" value="PHYTOCHROME-LIKE PROTEIN CPH1"/>
    <property type="match status" value="1"/>
</dbReference>
<dbReference type="InterPro" id="IPR013767">
    <property type="entry name" value="PAS_fold"/>
</dbReference>
<keyword evidence="3" id="KW-0597">Phosphoprotein</keyword>
<dbReference type="PANTHER" id="PTHR43304:SF1">
    <property type="entry name" value="PAC DOMAIN-CONTAINING PROTEIN"/>
    <property type="match status" value="1"/>
</dbReference>
<comment type="catalytic activity">
    <reaction evidence="1">
        <text>ATP + protein L-histidine = ADP + protein N-phospho-L-histidine.</text>
        <dbReference type="EC" id="2.7.13.3"/>
    </reaction>
</comment>
<dbReference type="InterPro" id="IPR003661">
    <property type="entry name" value="HisK_dim/P_dom"/>
</dbReference>
<feature type="domain" description="Histidine kinase" evidence="8">
    <location>
        <begin position="568"/>
        <end position="780"/>
    </location>
</feature>
<dbReference type="InterPro" id="IPR036097">
    <property type="entry name" value="HisK_dim/P_sf"/>
</dbReference>
<feature type="transmembrane region" description="Helical" evidence="7">
    <location>
        <begin position="42"/>
        <end position="59"/>
    </location>
</feature>
<evidence type="ECO:0000256" key="7">
    <source>
        <dbReference type="SAM" id="Phobius"/>
    </source>
</evidence>
<dbReference type="SMART" id="SM00388">
    <property type="entry name" value="HisKA"/>
    <property type="match status" value="1"/>
</dbReference>
<dbReference type="Pfam" id="PF13426">
    <property type="entry name" value="PAS_9"/>
    <property type="match status" value="1"/>
</dbReference>
<keyword evidence="7" id="KW-1133">Transmembrane helix</keyword>
<evidence type="ECO:0000256" key="2">
    <source>
        <dbReference type="ARBA" id="ARBA00012438"/>
    </source>
</evidence>
<dbReference type="InterPro" id="IPR000014">
    <property type="entry name" value="PAS"/>
</dbReference>
<evidence type="ECO:0000256" key="4">
    <source>
        <dbReference type="ARBA" id="ARBA00022679"/>
    </source>
</evidence>
<dbReference type="AlphaFoldDB" id="A0A5C6E526"/>
<keyword evidence="4 11" id="KW-0808">Transferase</keyword>
<protein>
    <recommendedName>
        <fullName evidence="2">histidine kinase</fullName>
        <ecNumber evidence="2">2.7.13.3</ecNumber>
    </recommendedName>
</protein>
<evidence type="ECO:0000313" key="11">
    <source>
        <dbReference type="EMBL" id="TWU43604.1"/>
    </source>
</evidence>
<accession>A0A5C6E526</accession>
<dbReference type="CDD" id="cd00130">
    <property type="entry name" value="PAS"/>
    <property type="match status" value="3"/>
</dbReference>
<dbReference type="InterPro" id="IPR052162">
    <property type="entry name" value="Sensor_kinase/Photoreceptor"/>
</dbReference>
<proteinExistence type="predicted"/>
<dbReference type="Pfam" id="PF02518">
    <property type="entry name" value="HATPase_c"/>
    <property type="match status" value="1"/>
</dbReference>
<evidence type="ECO:0000256" key="1">
    <source>
        <dbReference type="ARBA" id="ARBA00000085"/>
    </source>
</evidence>
<dbReference type="SUPFAM" id="SSF47384">
    <property type="entry name" value="Homodimeric domain of signal transducing histidine kinase"/>
    <property type="match status" value="1"/>
</dbReference>
<dbReference type="NCBIfam" id="TIGR00229">
    <property type="entry name" value="sensory_box"/>
    <property type="match status" value="2"/>
</dbReference>
<feature type="domain" description="PAS" evidence="9">
    <location>
        <begin position="265"/>
        <end position="318"/>
    </location>
</feature>
<dbReference type="Proteomes" id="UP000318288">
    <property type="component" value="Unassembled WGS sequence"/>
</dbReference>
<dbReference type="SUPFAM" id="SSF55874">
    <property type="entry name" value="ATPase domain of HSP90 chaperone/DNA topoisomerase II/histidine kinase"/>
    <property type="match status" value="1"/>
</dbReference>
<dbReference type="CDD" id="cd00082">
    <property type="entry name" value="HisKA"/>
    <property type="match status" value="1"/>
</dbReference>
<dbReference type="SMART" id="SM00387">
    <property type="entry name" value="HATPase_c"/>
    <property type="match status" value="1"/>
</dbReference>
<feature type="transmembrane region" description="Helical" evidence="7">
    <location>
        <begin position="65"/>
        <end position="82"/>
    </location>
</feature>
<dbReference type="EC" id="2.7.13.3" evidence="2"/>
<dbReference type="InterPro" id="IPR036890">
    <property type="entry name" value="HATPase_C_sf"/>
</dbReference>
<dbReference type="Gene3D" id="3.30.450.20">
    <property type="entry name" value="PAS domain"/>
    <property type="match status" value="3"/>
</dbReference>
<evidence type="ECO:0000259" key="8">
    <source>
        <dbReference type="PROSITE" id="PS50109"/>
    </source>
</evidence>
<dbReference type="SMART" id="SM00091">
    <property type="entry name" value="PAS"/>
    <property type="match status" value="3"/>
</dbReference>
<dbReference type="Pfam" id="PF08447">
    <property type="entry name" value="PAS_3"/>
    <property type="match status" value="1"/>
</dbReference>
<dbReference type="InterPro" id="IPR000700">
    <property type="entry name" value="PAS-assoc_C"/>
</dbReference>
<dbReference type="GO" id="GO:0000155">
    <property type="term" value="F:phosphorelay sensor kinase activity"/>
    <property type="evidence" value="ECO:0007669"/>
    <property type="project" value="InterPro"/>
</dbReference>
<dbReference type="SMART" id="SM00086">
    <property type="entry name" value="PAC"/>
    <property type="match status" value="3"/>
</dbReference>
<dbReference type="GO" id="GO:0006355">
    <property type="term" value="P:regulation of DNA-templated transcription"/>
    <property type="evidence" value="ECO:0007669"/>
    <property type="project" value="InterPro"/>
</dbReference>
<dbReference type="Gene3D" id="3.30.565.10">
    <property type="entry name" value="Histidine kinase-like ATPase, C-terminal domain"/>
    <property type="match status" value="1"/>
</dbReference>
<keyword evidence="7" id="KW-0812">Transmembrane</keyword>
<dbReference type="EMBL" id="SJPW01000018">
    <property type="protein sequence ID" value="TWU43604.1"/>
    <property type="molecule type" value="Genomic_DNA"/>
</dbReference>
<keyword evidence="5" id="KW-0418">Kinase</keyword>